<dbReference type="InterPro" id="IPR022606">
    <property type="entry name" value="DUF2914"/>
</dbReference>
<feature type="domain" description="DUF2914" evidence="1">
    <location>
        <begin position="75"/>
        <end position="132"/>
    </location>
</feature>
<organism evidence="2">
    <name type="scientific">hydrothermal vent metagenome</name>
    <dbReference type="NCBI Taxonomy" id="652676"/>
    <lineage>
        <taxon>unclassified sequences</taxon>
        <taxon>metagenomes</taxon>
        <taxon>ecological metagenomes</taxon>
    </lineage>
</organism>
<protein>
    <recommendedName>
        <fullName evidence="1">DUF2914 domain-containing protein</fullName>
    </recommendedName>
</protein>
<dbReference type="EMBL" id="UOFZ01000076">
    <property type="protein sequence ID" value="VAX12954.1"/>
    <property type="molecule type" value="Genomic_DNA"/>
</dbReference>
<name>A0A3B1BMA9_9ZZZZ</name>
<reference evidence="2" key="1">
    <citation type="submission" date="2018-06" db="EMBL/GenBank/DDBJ databases">
        <authorList>
            <person name="Zhirakovskaya E."/>
        </authorList>
    </citation>
    <scope>NUCLEOTIDE SEQUENCE</scope>
</reference>
<evidence type="ECO:0000313" key="2">
    <source>
        <dbReference type="EMBL" id="VAX12954.1"/>
    </source>
</evidence>
<dbReference type="AlphaFoldDB" id="A0A3B1BMA9"/>
<evidence type="ECO:0000259" key="1">
    <source>
        <dbReference type="Pfam" id="PF11141"/>
    </source>
</evidence>
<sequence length="151" mass="17468">MHDSLFHGLANKKWLLLFALFSIMPVYAANNGSVARSQFTTRIENREPVDQVLVLNNTITTLYFFTDVRNMEGRTVTHIWEYNGQVIAKKQFSIKGPRWRVFSQKELDPSMTGKWTVIVKDDRGWPLTVSIFHYIDSDSGEKTMILPLSKK</sequence>
<gene>
    <name evidence="2" type="ORF">MNBD_GAMMA24-2043</name>
</gene>
<dbReference type="Pfam" id="PF11141">
    <property type="entry name" value="DUF2914"/>
    <property type="match status" value="1"/>
</dbReference>
<accession>A0A3B1BMA9</accession>
<proteinExistence type="predicted"/>